<sequence>MAKYRYGFYLFPKPDDATTNDLDDAEQKAKALMSANNGAPIAVWDDNDQTVTLFAGYETFKPI</sequence>
<proteinExistence type="predicted"/>
<comment type="caution">
    <text evidence="1">The sequence shown here is derived from an EMBL/GenBank/DDBJ whole genome shotgun (WGS) entry which is preliminary data.</text>
</comment>
<name>A0A4S5CNH7_AERVE</name>
<dbReference type="AlphaFoldDB" id="A0A4S5CNH7"/>
<organism evidence="1 2">
    <name type="scientific">Aeromonas veronii</name>
    <dbReference type="NCBI Taxonomy" id="654"/>
    <lineage>
        <taxon>Bacteria</taxon>
        <taxon>Pseudomonadati</taxon>
        <taxon>Pseudomonadota</taxon>
        <taxon>Gammaproteobacteria</taxon>
        <taxon>Aeromonadales</taxon>
        <taxon>Aeromonadaceae</taxon>
        <taxon>Aeromonas</taxon>
    </lineage>
</organism>
<evidence type="ECO:0000313" key="2">
    <source>
        <dbReference type="Proteomes" id="UP000309618"/>
    </source>
</evidence>
<accession>A0A4S5CNH7</accession>
<reference evidence="1 2" key="1">
    <citation type="submission" date="2019-04" db="EMBL/GenBank/DDBJ databases">
        <title>Comparative genomics of Aeromonas veronii strains pathogenic to fish.</title>
        <authorList>
            <person name="Cascarano M.C."/>
            <person name="Smyrli M."/>
            <person name="Katharios P."/>
        </authorList>
    </citation>
    <scope>NUCLEOTIDE SEQUENCE [LARGE SCALE GENOMIC DNA]</scope>
    <source>
        <strain evidence="1 2">XU1</strain>
    </source>
</reference>
<evidence type="ECO:0000313" key="1">
    <source>
        <dbReference type="EMBL" id="THJ45068.1"/>
    </source>
</evidence>
<dbReference type="RefSeq" id="WP_136501891.1">
    <property type="nucleotide sequence ID" value="NZ_SSUX01000008.1"/>
</dbReference>
<protein>
    <submittedName>
        <fullName evidence="1">Uncharacterized protein</fullName>
    </submittedName>
</protein>
<dbReference type="Proteomes" id="UP000309618">
    <property type="component" value="Unassembled WGS sequence"/>
</dbReference>
<gene>
    <name evidence="1" type="ORF">E8Q35_12870</name>
</gene>
<dbReference type="EMBL" id="SSUX01000008">
    <property type="protein sequence ID" value="THJ45068.1"/>
    <property type="molecule type" value="Genomic_DNA"/>
</dbReference>